<gene>
    <name evidence="1" type="ORF">LRX75_21435</name>
</gene>
<comment type="caution">
    <text evidence="1">The sequence shown here is derived from an EMBL/GenBank/DDBJ whole genome shotgun (WGS) entry which is preliminary data.</text>
</comment>
<organism evidence="1 2">
    <name type="scientific">Rhizobium quercicola</name>
    <dbReference type="NCBI Taxonomy" id="2901226"/>
    <lineage>
        <taxon>Bacteria</taxon>
        <taxon>Pseudomonadati</taxon>
        <taxon>Pseudomonadota</taxon>
        <taxon>Alphaproteobacteria</taxon>
        <taxon>Hyphomicrobiales</taxon>
        <taxon>Rhizobiaceae</taxon>
        <taxon>Rhizobium/Agrobacterium group</taxon>
        <taxon>Rhizobium</taxon>
    </lineage>
</organism>
<dbReference type="AlphaFoldDB" id="A0A9X1NV14"/>
<keyword evidence="2" id="KW-1185">Reference proteome</keyword>
<accession>A0A9X1NV14</accession>
<sequence>MTDPLTSLPMFATDKQIAVAIVGKERADYYIKAVIPQLMRKGFPQVDPLHDGRSVPLVLKFYDGYFGITAGFAATAPDGEERLGQSLGRKTKK</sequence>
<dbReference type="RefSeq" id="WP_231816670.1">
    <property type="nucleotide sequence ID" value="NZ_JAJOZR010000018.1"/>
</dbReference>
<protein>
    <submittedName>
        <fullName evidence="1">Uncharacterized protein</fullName>
    </submittedName>
</protein>
<evidence type="ECO:0000313" key="2">
    <source>
        <dbReference type="Proteomes" id="UP001139089"/>
    </source>
</evidence>
<dbReference type="EMBL" id="JAJOZR010000018">
    <property type="protein sequence ID" value="MCD7111602.1"/>
    <property type="molecule type" value="Genomic_DNA"/>
</dbReference>
<reference evidence="1" key="1">
    <citation type="submission" date="2021-12" db="EMBL/GenBank/DDBJ databases">
        <authorList>
            <person name="Li Y."/>
        </authorList>
    </citation>
    <scope>NUCLEOTIDE SEQUENCE</scope>
    <source>
        <strain evidence="1">DKSPLA3</strain>
    </source>
</reference>
<dbReference type="Proteomes" id="UP001139089">
    <property type="component" value="Unassembled WGS sequence"/>
</dbReference>
<proteinExistence type="predicted"/>
<evidence type="ECO:0000313" key="1">
    <source>
        <dbReference type="EMBL" id="MCD7111602.1"/>
    </source>
</evidence>
<name>A0A9X1NV14_9HYPH</name>